<dbReference type="Gene3D" id="3.20.20.80">
    <property type="entry name" value="Glycosidases"/>
    <property type="match status" value="1"/>
</dbReference>
<dbReference type="GeneID" id="103512939"/>
<proteinExistence type="inferred from homology"/>
<accession>A0A3Q0J0V1</accession>
<dbReference type="Gene3D" id="3.20.20.70">
    <property type="entry name" value="Aldolase class I"/>
    <property type="match status" value="1"/>
</dbReference>
<keyword evidence="3 4" id="KW-0326">Glycosidase</keyword>
<keyword evidence="5" id="KW-0732">Signal</keyword>
<reference evidence="8" key="1">
    <citation type="submission" date="2025-08" db="UniProtKB">
        <authorList>
            <consortium name="RefSeq"/>
        </authorList>
    </citation>
    <scope>IDENTIFICATION</scope>
</reference>
<dbReference type="Proteomes" id="UP000079169">
    <property type="component" value="Unplaced"/>
</dbReference>
<evidence type="ECO:0000313" key="7">
    <source>
        <dbReference type="Proteomes" id="UP000079169"/>
    </source>
</evidence>
<dbReference type="STRING" id="121845.A0A3Q0J0V1"/>
<dbReference type="InterPro" id="IPR050985">
    <property type="entry name" value="Alpha-glycosidase_related"/>
</dbReference>
<evidence type="ECO:0000259" key="6">
    <source>
        <dbReference type="Pfam" id="PF01055"/>
    </source>
</evidence>
<evidence type="ECO:0000256" key="5">
    <source>
        <dbReference type="SAM" id="SignalP"/>
    </source>
</evidence>
<keyword evidence="2 4" id="KW-0378">Hydrolase</keyword>
<evidence type="ECO:0000256" key="3">
    <source>
        <dbReference type="ARBA" id="ARBA00023295"/>
    </source>
</evidence>
<evidence type="ECO:0000256" key="1">
    <source>
        <dbReference type="ARBA" id="ARBA00007806"/>
    </source>
</evidence>
<gene>
    <name evidence="8" type="primary">LOC103512939</name>
</gene>
<evidence type="ECO:0000256" key="2">
    <source>
        <dbReference type="ARBA" id="ARBA00022801"/>
    </source>
</evidence>
<name>A0A3Q0J0V1_DIACI</name>
<dbReference type="SUPFAM" id="SSF51445">
    <property type="entry name" value="(Trans)glycosidases"/>
    <property type="match status" value="1"/>
</dbReference>
<dbReference type="PANTHER" id="PTHR43053:SF4">
    <property type="entry name" value="MYOGENESIS-REGULATING GLYCOSIDASE"/>
    <property type="match status" value="1"/>
</dbReference>
<feature type="domain" description="Glycoside hydrolase family 31 TIM barrel" evidence="6">
    <location>
        <begin position="286"/>
        <end position="410"/>
    </location>
</feature>
<dbReference type="Pfam" id="PF01055">
    <property type="entry name" value="Glyco_hydro_31_2nd"/>
    <property type="match status" value="1"/>
</dbReference>
<protein>
    <submittedName>
        <fullName evidence="8">Myogenesis-regulating glycosidase-like</fullName>
    </submittedName>
</protein>
<comment type="similarity">
    <text evidence="1 4">Belongs to the glycosyl hydrolase 31 family.</text>
</comment>
<dbReference type="CDD" id="cd06592">
    <property type="entry name" value="GH31_NET37"/>
    <property type="match status" value="1"/>
</dbReference>
<dbReference type="PANTHER" id="PTHR43053">
    <property type="entry name" value="GLYCOSIDASE FAMILY 31"/>
    <property type="match status" value="1"/>
</dbReference>
<dbReference type="RefSeq" id="XP_026682066.1">
    <property type="nucleotide sequence ID" value="XM_026826265.1"/>
</dbReference>
<feature type="chain" id="PRO_5018103074" evidence="5">
    <location>
        <begin position="22"/>
        <end position="597"/>
    </location>
</feature>
<dbReference type="InterPro" id="IPR000322">
    <property type="entry name" value="Glyco_hydro_31_TIM"/>
</dbReference>
<dbReference type="AlphaFoldDB" id="A0A3Q0J0V1"/>
<dbReference type="InterPro" id="IPR017853">
    <property type="entry name" value="GH"/>
</dbReference>
<dbReference type="PaxDb" id="121845-A0A3Q0J0V1"/>
<feature type="signal peptide" evidence="5">
    <location>
        <begin position="1"/>
        <end position="21"/>
    </location>
</feature>
<evidence type="ECO:0000313" key="8">
    <source>
        <dbReference type="RefSeq" id="XP_026682066.1"/>
    </source>
</evidence>
<evidence type="ECO:0000256" key="4">
    <source>
        <dbReference type="RuleBase" id="RU361185"/>
    </source>
</evidence>
<dbReference type="GO" id="GO:0005975">
    <property type="term" value="P:carbohydrate metabolic process"/>
    <property type="evidence" value="ECO:0007669"/>
    <property type="project" value="InterPro"/>
</dbReference>
<keyword evidence="7" id="KW-1185">Reference proteome</keyword>
<dbReference type="InterPro" id="IPR013785">
    <property type="entry name" value="Aldolase_TIM"/>
</dbReference>
<dbReference type="KEGG" id="dci:103512939"/>
<dbReference type="GO" id="GO:0004557">
    <property type="term" value="F:alpha-galactosidase activity"/>
    <property type="evidence" value="ECO:0007669"/>
    <property type="project" value="UniProtKB-ARBA"/>
</dbReference>
<organism evidence="7 8">
    <name type="scientific">Diaphorina citri</name>
    <name type="common">Asian citrus psyllid</name>
    <dbReference type="NCBI Taxonomy" id="121845"/>
    <lineage>
        <taxon>Eukaryota</taxon>
        <taxon>Metazoa</taxon>
        <taxon>Ecdysozoa</taxon>
        <taxon>Arthropoda</taxon>
        <taxon>Hexapoda</taxon>
        <taxon>Insecta</taxon>
        <taxon>Pterygota</taxon>
        <taxon>Neoptera</taxon>
        <taxon>Paraneoptera</taxon>
        <taxon>Hemiptera</taxon>
        <taxon>Sternorrhyncha</taxon>
        <taxon>Psylloidea</taxon>
        <taxon>Psyllidae</taxon>
        <taxon>Diaphorininae</taxon>
        <taxon>Diaphorina</taxon>
    </lineage>
</organism>
<sequence>MDLHNLLVSFLAVLISGVATGYNHDISLEHTPATDQLLFKLSPRDPESASGAFLTMAVDFNHTNPALKRRVKSNLARMYRETEGAGSPVQAQDETILLGDSSFPVNITKGRLFSPRAGHVQDDNCLSFSIASTANNAPLRTCIRIDDNVNWFNAFELSYQYWPMEKMQIHKRPLTPIEFDSQAIAEPYFLNSKGLFLYFSPNMTAFYSVNSPDPADNAPFGRHFCVYAEMAAPYYRTTNGANFLNFTACKYADARAAQMKAVEYFLGKPRDIPDVKMIEHPIWTTWAKYKVDIDENKLLQYAQSIKDHGFKASQLEIDDNWEVCYGSAVINTTRFPNMKRTISQLNSLGFRTTMWVHPFVNNNCEPYYTRFKEMDILVNNLTHHYGTQWWNSGPLAAGHFDFSKPEVANWSVLISGVATGYNHDISLEHTPATDQLLFKLSPRDPESMVNFRLNLILRQSTVVKIDLNSEWTYHVGLPTLITTLLMMNIAGYPFVMPDMIGGNVYEGTTCSEEMFIRWTQANVFMPILQFSIEPWEYSSKSYDGPSLNRPHVDLHYAYSGVIVDAMKRAVKDGSPVNPPIWWVDPTDPIALACDDRK</sequence>